<dbReference type="EMBL" id="LAZR01067388">
    <property type="protein sequence ID" value="KKK51684.1"/>
    <property type="molecule type" value="Genomic_DNA"/>
</dbReference>
<feature type="non-terminal residue" evidence="1">
    <location>
        <position position="189"/>
    </location>
</feature>
<reference evidence="1" key="1">
    <citation type="journal article" date="2015" name="Nature">
        <title>Complex archaea that bridge the gap between prokaryotes and eukaryotes.</title>
        <authorList>
            <person name="Spang A."/>
            <person name="Saw J.H."/>
            <person name="Jorgensen S.L."/>
            <person name="Zaremba-Niedzwiedzka K."/>
            <person name="Martijn J."/>
            <person name="Lind A.E."/>
            <person name="van Eijk R."/>
            <person name="Schleper C."/>
            <person name="Guy L."/>
            <person name="Ettema T.J."/>
        </authorList>
    </citation>
    <scope>NUCLEOTIDE SEQUENCE</scope>
</reference>
<dbReference type="AlphaFoldDB" id="A0A0F8YC24"/>
<comment type="caution">
    <text evidence="1">The sequence shown here is derived from an EMBL/GenBank/DDBJ whole genome shotgun (WGS) entry which is preliminary data.</text>
</comment>
<name>A0A0F8YC24_9ZZZZ</name>
<accession>A0A0F8YC24</accession>
<proteinExistence type="predicted"/>
<gene>
    <name evidence="1" type="ORF">LCGC14_3112500</name>
</gene>
<evidence type="ECO:0000313" key="1">
    <source>
        <dbReference type="EMBL" id="KKK51684.1"/>
    </source>
</evidence>
<protein>
    <submittedName>
        <fullName evidence="1">Uncharacterized protein</fullName>
    </submittedName>
</protein>
<sequence length="189" mass="20886">MTHGESGIFGHTSLRLECIATPQSKMPKIITTTGACTVANYTDTAAGKTGEFHHVLGAVVVEIESSKKFHIYHINARSDGAFIFIDTEYHPDGTIQDAEPSLAIVFGDAHYRFADPAVVDATFQPGGLVDVVDAQVLVWHDLLDCYWGNPHNVDNPFITIAKHKADYHLAREEVRETVKWAEELGRGRK</sequence>
<organism evidence="1">
    <name type="scientific">marine sediment metagenome</name>
    <dbReference type="NCBI Taxonomy" id="412755"/>
    <lineage>
        <taxon>unclassified sequences</taxon>
        <taxon>metagenomes</taxon>
        <taxon>ecological metagenomes</taxon>
    </lineage>
</organism>